<evidence type="ECO:0000259" key="2">
    <source>
        <dbReference type="PROSITE" id="PS51029"/>
    </source>
</evidence>
<dbReference type="AlphaFoldDB" id="A0A9P0FBP8"/>
<name>A0A9P0FBP8_BRAAE</name>
<feature type="compositionally biased region" description="Polar residues" evidence="1">
    <location>
        <begin position="167"/>
        <end position="178"/>
    </location>
</feature>
<dbReference type="InterPro" id="IPR039353">
    <property type="entry name" value="TF_Adf1"/>
</dbReference>
<feature type="domain" description="MADF" evidence="2">
    <location>
        <begin position="4"/>
        <end position="91"/>
    </location>
</feature>
<dbReference type="InterPro" id="IPR006578">
    <property type="entry name" value="MADF-dom"/>
</dbReference>
<dbReference type="GO" id="GO:0006357">
    <property type="term" value="P:regulation of transcription by RNA polymerase II"/>
    <property type="evidence" value="ECO:0007669"/>
    <property type="project" value="TreeGrafter"/>
</dbReference>
<dbReference type="Pfam" id="PF10545">
    <property type="entry name" value="MADF_DNA_bdg"/>
    <property type="match status" value="1"/>
</dbReference>
<dbReference type="PANTHER" id="PTHR12243">
    <property type="entry name" value="MADF DOMAIN TRANSCRIPTION FACTOR"/>
    <property type="match status" value="1"/>
</dbReference>
<dbReference type="GO" id="GO:0005667">
    <property type="term" value="C:transcription regulator complex"/>
    <property type="evidence" value="ECO:0007669"/>
    <property type="project" value="TreeGrafter"/>
</dbReference>
<reference evidence="3" key="1">
    <citation type="submission" date="2021-12" db="EMBL/GenBank/DDBJ databases">
        <authorList>
            <person name="King R."/>
        </authorList>
    </citation>
    <scope>NUCLEOTIDE SEQUENCE</scope>
</reference>
<dbReference type="SMART" id="SM00595">
    <property type="entry name" value="MADF"/>
    <property type="match status" value="1"/>
</dbReference>
<organism evidence="3 4">
    <name type="scientific">Brassicogethes aeneus</name>
    <name type="common">Rape pollen beetle</name>
    <name type="synonym">Meligethes aeneus</name>
    <dbReference type="NCBI Taxonomy" id="1431903"/>
    <lineage>
        <taxon>Eukaryota</taxon>
        <taxon>Metazoa</taxon>
        <taxon>Ecdysozoa</taxon>
        <taxon>Arthropoda</taxon>
        <taxon>Hexapoda</taxon>
        <taxon>Insecta</taxon>
        <taxon>Pterygota</taxon>
        <taxon>Neoptera</taxon>
        <taxon>Endopterygota</taxon>
        <taxon>Coleoptera</taxon>
        <taxon>Polyphaga</taxon>
        <taxon>Cucujiformia</taxon>
        <taxon>Nitidulidae</taxon>
        <taxon>Meligethinae</taxon>
        <taxon>Brassicogethes</taxon>
    </lineage>
</organism>
<proteinExistence type="predicted"/>
<dbReference type="GO" id="GO:0003677">
    <property type="term" value="F:DNA binding"/>
    <property type="evidence" value="ECO:0007669"/>
    <property type="project" value="InterPro"/>
</dbReference>
<gene>
    <name evidence="3" type="ORF">MELIAE_LOCUS1321</name>
</gene>
<dbReference type="PANTHER" id="PTHR12243:SF60">
    <property type="entry name" value="SI:CH211-15D5.12-RELATED"/>
    <property type="match status" value="1"/>
</dbReference>
<dbReference type="EMBL" id="OV121132">
    <property type="protein sequence ID" value="CAH0547300.1"/>
    <property type="molecule type" value="Genomic_DNA"/>
</dbReference>
<dbReference type="GO" id="GO:0005634">
    <property type="term" value="C:nucleus"/>
    <property type="evidence" value="ECO:0007669"/>
    <property type="project" value="TreeGrafter"/>
</dbReference>
<dbReference type="Pfam" id="PF02944">
    <property type="entry name" value="BESS"/>
    <property type="match status" value="1"/>
</dbReference>
<evidence type="ECO:0000313" key="3">
    <source>
        <dbReference type="EMBL" id="CAH0547300.1"/>
    </source>
</evidence>
<sequence length="250" mass="27790">MDEKIISLVETFPHLYDKKNVLYKDKVAVENLWKTIGKLLQTEVSDCQARWAALRAHFSKERSKVLVSGSCSGKPEWSLYKCLQFLNTVVKRRRTFGNVANDEDTTSLEDPGTDDEISKEMDIPEATETEEIFMFNTDTGMLEPITPADTPTRSTSRGLSTSRASSAQSAVTSTPRGKNCAIQGTLNKAVHVFESFVASKSTSSSSTSSVQSFCDSLVADLNRLPPPQLRLCKIETMKVLDNYLSELEMQ</sequence>
<protein>
    <recommendedName>
        <fullName evidence="2">MADF domain-containing protein</fullName>
    </recommendedName>
</protein>
<accession>A0A9P0FBP8</accession>
<dbReference type="Proteomes" id="UP001154078">
    <property type="component" value="Chromosome 1"/>
</dbReference>
<dbReference type="PROSITE" id="PS51029">
    <property type="entry name" value="MADF"/>
    <property type="match status" value="1"/>
</dbReference>
<dbReference type="InterPro" id="IPR004210">
    <property type="entry name" value="BESS_motif"/>
</dbReference>
<feature type="region of interest" description="Disordered" evidence="1">
    <location>
        <begin position="142"/>
        <end position="178"/>
    </location>
</feature>
<feature type="compositionally biased region" description="Low complexity" evidence="1">
    <location>
        <begin position="152"/>
        <end position="166"/>
    </location>
</feature>
<keyword evidence="4" id="KW-1185">Reference proteome</keyword>
<evidence type="ECO:0000256" key="1">
    <source>
        <dbReference type="SAM" id="MobiDB-lite"/>
    </source>
</evidence>
<evidence type="ECO:0000313" key="4">
    <source>
        <dbReference type="Proteomes" id="UP001154078"/>
    </source>
</evidence>
<dbReference type="OrthoDB" id="6081971at2759"/>